<dbReference type="PANTHER" id="PTHR47950:SF27">
    <property type="entry name" value="IG-LIKE DOMAIN-CONTAINING PROTEIN"/>
    <property type="match status" value="1"/>
</dbReference>
<dbReference type="PANTHER" id="PTHR47950">
    <property type="entry name" value="CYTOCHROME P450, FAMILY 76, SUBFAMILY C, POLYPEPTIDE 5-RELATED"/>
    <property type="match status" value="1"/>
</dbReference>
<comment type="similarity">
    <text evidence="1 3">Belongs to the cytochrome P450 family.</text>
</comment>
<gene>
    <name evidence="4" type="ORF">URODEC1_LOCUS95302</name>
</gene>
<keyword evidence="3" id="KW-0560">Oxidoreductase</keyword>
<dbReference type="Pfam" id="PF00067">
    <property type="entry name" value="p450"/>
    <property type="match status" value="1"/>
</dbReference>
<dbReference type="Proteomes" id="UP001497457">
    <property type="component" value="Chromosome 4rd"/>
</dbReference>
<evidence type="ECO:0000313" key="5">
    <source>
        <dbReference type="Proteomes" id="UP001497457"/>
    </source>
</evidence>
<evidence type="ECO:0000313" key="4">
    <source>
        <dbReference type="EMBL" id="CAL5056868.1"/>
    </source>
</evidence>
<reference evidence="5" key="1">
    <citation type="submission" date="2024-06" db="EMBL/GenBank/DDBJ databases">
        <authorList>
            <person name="Ryan C."/>
        </authorList>
    </citation>
    <scope>NUCLEOTIDE SEQUENCE [LARGE SCALE GENOMIC DNA]</scope>
</reference>
<keyword evidence="2 3" id="KW-0408">Iron</keyword>
<evidence type="ECO:0008006" key="6">
    <source>
        <dbReference type="Google" id="ProtNLM"/>
    </source>
</evidence>
<dbReference type="InterPro" id="IPR001128">
    <property type="entry name" value="Cyt_P450"/>
</dbReference>
<dbReference type="PROSITE" id="PS00086">
    <property type="entry name" value="CYTOCHROME_P450"/>
    <property type="match status" value="1"/>
</dbReference>
<organism evidence="4 5">
    <name type="scientific">Urochloa decumbens</name>
    <dbReference type="NCBI Taxonomy" id="240449"/>
    <lineage>
        <taxon>Eukaryota</taxon>
        <taxon>Viridiplantae</taxon>
        <taxon>Streptophyta</taxon>
        <taxon>Embryophyta</taxon>
        <taxon>Tracheophyta</taxon>
        <taxon>Spermatophyta</taxon>
        <taxon>Magnoliopsida</taxon>
        <taxon>Liliopsida</taxon>
        <taxon>Poales</taxon>
        <taxon>Poaceae</taxon>
        <taxon>PACMAD clade</taxon>
        <taxon>Panicoideae</taxon>
        <taxon>Panicodae</taxon>
        <taxon>Paniceae</taxon>
        <taxon>Melinidinae</taxon>
        <taxon>Urochloa</taxon>
    </lineage>
</organism>
<keyword evidence="3" id="KW-0503">Monooxygenase</keyword>
<keyword evidence="2 3" id="KW-0479">Metal-binding</keyword>
<feature type="binding site" description="axial binding residue" evidence="2">
    <location>
        <position position="435"/>
    </location>
    <ligand>
        <name>heme</name>
        <dbReference type="ChEBI" id="CHEBI:30413"/>
    </ligand>
    <ligandPart>
        <name>Fe</name>
        <dbReference type="ChEBI" id="CHEBI:18248"/>
    </ligandPart>
</feature>
<dbReference type="InterPro" id="IPR017972">
    <property type="entry name" value="Cyt_P450_CS"/>
</dbReference>
<reference evidence="4 5" key="2">
    <citation type="submission" date="2024-10" db="EMBL/GenBank/DDBJ databases">
        <authorList>
            <person name="Ryan C."/>
        </authorList>
    </citation>
    <scope>NUCLEOTIDE SEQUENCE [LARGE SCALE GENOMIC DNA]</scope>
</reference>
<dbReference type="InterPro" id="IPR002401">
    <property type="entry name" value="Cyt_P450_E_grp-I"/>
</dbReference>
<sequence length="503" mass="57153">MASFVLAVVLSFAAILVFTHALWLLTDGRRRRLPPGPRPLPLIGSVHAVKWSRAHRSLAHLAERYGPLMCIWFGRHPAVVVSTPDAARKILTNPDTAGRTVLDAWRAEGHSANSVIVQCHRWRAMRRFATTELFTKSRLDARQQLRQEKMQELVRRVSEHAARGEPVDVGHAAFVTIVNLVSRTLFSVDIGSRELHDIVRAASRVATTPTVSDVFPSLAAADIQGARSRMAALIRYGYRIIDEQFVQRKRDRDGGEPRKNDMLDVVIDKEKEWEEEGSQMNYDTFKGIFTEFFVAGTETVSSTIEWAMLELLNCPESMRMVVEELKLVVGNKSNRQVEESDICQLPYLQAVIKETLRLHPSVPLSFQRAMATVEVEGYIIPKRTNIIINIWAINRKSDRWIEPEKFAPQRFIGQDISFWGKDFELIPFGAGRRMCLGLPLAYRMLHLVLGSLLYHFDWTLPTDVKDNALLQNRPSDGIDMTKKYGAVVYRATPLKAIAKKRDE</sequence>
<dbReference type="EMBL" id="OZ075114">
    <property type="protein sequence ID" value="CAL5056868.1"/>
    <property type="molecule type" value="Genomic_DNA"/>
</dbReference>
<dbReference type="PRINTS" id="PR00463">
    <property type="entry name" value="EP450I"/>
</dbReference>
<proteinExistence type="inferred from homology"/>
<keyword evidence="5" id="KW-1185">Reference proteome</keyword>
<dbReference type="Gene3D" id="1.10.630.10">
    <property type="entry name" value="Cytochrome P450"/>
    <property type="match status" value="1"/>
</dbReference>
<dbReference type="GO" id="GO:0046872">
    <property type="term" value="F:metal ion binding"/>
    <property type="evidence" value="ECO:0007669"/>
    <property type="project" value="UniProtKB-KW"/>
</dbReference>
<comment type="cofactor">
    <cofactor evidence="2">
        <name>heme</name>
        <dbReference type="ChEBI" id="CHEBI:30413"/>
    </cofactor>
</comment>
<dbReference type="FunFam" id="1.10.630.10:FF:000163">
    <property type="entry name" value="Geraniol 8-hydroxylase"/>
    <property type="match status" value="1"/>
</dbReference>
<keyword evidence="2 3" id="KW-0349">Heme</keyword>
<evidence type="ECO:0000256" key="3">
    <source>
        <dbReference type="RuleBase" id="RU000461"/>
    </source>
</evidence>
<accession>A0ABC9EH86</accession>
<dbReference type="InterPro" id="IPR036396">
    <property type="entry name" value="Cyt_P450_sf"/>
</dbReference>
<dbReference type="SUPFAM" id="SSF48264">
    <property type="entry name" value="Cytochrome P450"/>
    <property type="match status" value="1"/>
</dbReference>
<dbReference type="PRINTS" id="PR00385">
    <property type="entry name" value="P450"/>
</dbReference>
<dbReference type="AlphaFoldDB" id="A0ABC9EH86"/>
<dbReference type="GO" id="GO:0004497">
    <property type="term" value="F:monooxygenase activity"/>
    <property type="evidence" value="ECO:0007669"/>
    <property type="project" value="UniProtKB-KW"/>
</dbReference>
<evidence type="ECO:0000256" key="1">
    <source>
        <dbReference type="ARBA" id="ARBA00010617"/>
    </source>
</evidence>
<evidence type="ECO:0000256" key="2">
    <source>
        <dbReference type="PIRSR" id="PIRSR602401-1"/>
    </source>
</evidence>
<name>A0ABC9EH86_9POAL</name>
<protein>
    <recommendedName>
        <fullName evidence="6">Cytochrome P450</fullName>
    </recommendedName>
</protein>